<dbReference type="InterPro" id="IPR009078">
    <property type="entry name" value="Ferritin-like_SF"/>
</dbReference>
<feature type="binding site" evidence="13">
    <location>
        <position position="136"/>
    </location>
    <ligand>
        <name>Fe cation</name>
        <dbReference type="ChEBI" id="CHEBI:24875"/>
        <label>1</label>
    </ligand>
</feature>
<evidence type="ECO:0000259" key="15">
    <source>
        <dbReference type="PROSITE" id="PS50905"/>
    </source>
</evidence>
<accession>A0A1S2XL47</accession>
<dbReference type="EC" id="1.16.3.1" evidence="14"/>
<dbReference type="SMR" id="A0A1S2XL47"/>
<reference evidence="17" key="2">
    <citation type="submission" date="2025-08" db="UniProtKB">
        <authorList>
            <consortium name="RefSeq"/>
        </authorList>
    </citation>
    <scope>IDENTIFICATION</scope>
    <source>
        <tissue evidence="17">Etiolated seedlings</tissue>
    </source>
</reference>
<keyword evidence="9 13" id="KW-0408">Iron</keyword>
<dbReference type="AlphaFoldDB" id="A0A1S2XL47"/>
<reference evidence="16" key="1">
    <citation type="journal article" date="2013" name="Nat. Biotechnol.">
        <title>Draft genome sequence of chickpea (Cicer arietinum) provides a resource for trait improvement.</title>
        <authorList>
            <person name="Varshney R.K."/>
            <person name="Song C."/>
            <person name="Saxena R.K."/>
            <person name="Azam S."/>
            <person name="Yu S."/>
            <person name="Sharpe A.G."/>
            <person name="Cannon S."/>
            <person name="Baek J."/>
            <person name="Rosen B.D."/>
            <person name="Tar'an B."/>
            <person name="Millan T."/>
            <person name="Zhang X."/>
            <person name="Ramsay L.D."/>
            <person name="Iwata A."/>
            <person name="Wang Y."/>
            <person name="Nelson W."/>
            <person name="Farmer A.D."/>
            <person name="Gaur P.M."/>
            <person name="Soderlund C."/>
            <person name="Penmetsa R.V."/>
            <person name="Xu C."/>
            <person name="Bharti A.K."/>
            <person name="He W."/>
            <person name="Winter P."/>
            <person name="Zhao S."/>
            <person name="Hane J.K."/>
            <person name="Carrasquilla-Garcia N."/>
            <person name="Condie J.A."/>
            <person name="Upadhyaya H.D."/>
            <person name="Luo M.C."/>
            <person name="Thudi M."/>
            <person name="Gowda C.L."/>
            <person name="Singh N.P."/>
            <person name="Lichtenzveig J."/>
            <person name="Gali K.K."/>
            <person name="Rubio J."/>
            <person name="Nadarajan N."/>
            <person name="Dolezel J."/>
            <person name="Bansal K.C."/>
            <person name="Xu X."/>
            <person name="Edwards D."/>
            <person name="Zhang G."/>
            <person name="Kahl G."/>
            <person name="Gil J."/>
            <person name="Singh K.B."/>
            <person name="Datta S.K."/>
            <person name="Jackson S.A."/>
            <person name="Wang J."/>
            <person name="Cook D.R."/>
        </authorList>
    </citation>
    <scope>NUCLEOTIDE SEQUENCE [LARGE SCALE GENOMIC DNA]</scope>
    <source>
        <strain evidence="16">cv. CDC Frontier</strain>
    </source>
</reference>
<feature type="binding site" evidence="13">
    <location>
        <position position="98"/>
    </location>
    <ligand>
        <name>Fe cation</name>
        <dbReference type="ChEBI" id="CHEBI:24875"/>
        <label>1</label>
    </ligand>
</feature>
<evidence type="ECO:0000256" key="8">
    <source>
        <dbReference type="ARBA" id="ARBA00023002"/>
    </source>
</evidence>
<dbReference type="Pfam" id="PF00210">
    <property type="entry name" value="Ferritin"/>
    <property type="match status" value="1"/>
</dbReference>
<dbReference type="GO" id="GO:0006979">
    <property type="term" value="P:response to oxidative stress"/>
    <property type="evidence" value="ECO:0007669"/>
    <property type="project" value="UniProtKB-ARBA"/>
</dbReference>
<protein>
    <recommendedName>
        <fullName evidence="14">Ferritin</fullName>
        <ecNumber evidence="14">1.16.3.1</ecNumber>
    </recommendedName>
</protein>
<evidence type="ECO:0000256" key="11">
    <source>
        <dbReference type="ARBA" id="ARBA00026060"/>
    </source>
</evidence>
<name>A0A1S2XL47_CICAR</name>
<dbReference type="InterPro" id="IPR014034">
    <property type="entry name" value="Ferritin_CS"/>
</dbReference>
<evidence type="ECO:0000256" key="7">
    <source>
        <dbReference type="ARBA" id="ARBA00022946"/>
    </source>
</evidence>
<dbReference type="PaxDb" id="3827-XP_004491011.1"/>
<evidence type="ECO:0000256" key="6">
    <source>
        <dbReference type="ARBA" id="ARBA00022723"/>
    </source>
</evidence>
<dbReference type="Proteomes" id="UP000087171">
    <property type="component" value="Chromosome Ca2"/>
</dbReference>
<keyword evidence="16" id="KW-1185">Reference proteome</keyword>
<dbReference type="STRING" id="3827.A0A1S2XL47"/>
<dbReference type="Gene3D" id="1.20.1260.10">
    <property type="match status" value="1"/>
</dbReference>
<evidence type="ECO:0000256" key="5">
    <source>
        <dbReference type="ARBA" id="ARBA00022640"/>
    </source>
</evidence>
<dbReference type="GO" id="GO:0008198">
    <property type="term" value="F:ferrous iron binding"/>
    <property type="evidence" value="ECO:0007669"/>
    <property type="project" value="TreeGrafter"/>
</dbReference>
<evidence type="ECO:0000313" key="16">
    <source>
        <dbReference type="Proteomes" id="UP000087171"/>
    </source>
</evidence>
<feature type="domain" description="Ferritin-like diiron" evidence="15">
    <location>
        <begin position="81"/>
        <end position="234"/>
    </location>
</feature>
<keyword evidence="3 14" id="KW-0409">Iron storage</keyword>
<keyword evidence="6 13" id="KW-0479">Metal-binding</keyword>
<comment type="subcellular location">
    <subcellularLocation>
        <location evidence="1">Plastid</location>
        <location evidence="1">Chloroplast</location>
    </subcellularLocation>
</comment>
<evidence type="ECO:0000256" key="14">
    <source>
        <dbReference type="RuleBase" id="RU361145"/>
    </source>
</evidence>
<dbReference type="GO" id="GO:0004322">
    <property type="term" value="F:ferroxidase activity"/>
    <property type="evidence" value="ECO:0007669"/>
    <property type="project" value="UniProtKB-EC"/>
</dbReference>
<comment type="catalytic activity">
    <reaction evidence="12 14">
        <text>4 Fe(2+) + O2 + 4 H(+) = 4 Fe(3+) + 2 H2O</text>
        <dbReference type="Rhea" id="RHEA:11148"/>
        <dbReference type="ChEBI" id="CHEBI:15377"/>
        <dbReference type="ChEBI" id="CHEBI:15378"/>
        <dbReference type="ChEBI" id="CHEBI:15379"/>
        <dbReference type="ChEBI" id="CHEBI:29033"/>
        <dbReference type="ChEBI" id="CHEBI:29034"/>
        <dbReference type="EC" id="1.16.3.1"/>
    </reaction>
</comment>
<evidence type="ECO:0000256" key="3">
    <source>
        <dbReference type="ARBA" id="ARBA00022434"/>
    </source>
</evidence>
<keyword evidence="7" id="KW-0809">Transit peptide</keyword>
<evidence type="ECO:0000256" key="9">
    <source>
        <dbReference type="ARBA" id="ARBA00023004"/>
    </source>
</evidence>
<sequence length="254" mass="28582">MLLRAAVTASSSSSLPLFNSENSRLAPILHRGSKLDRLVFSATKGSSNNRILTGVLFEPFEEVKKELDLVPIVPQDSLARHKFHDASEAAINEQINVEYNVSYVYHAMYAYFDRDNVALRGLAKFFKESSEEEREHAEKLMEYQNKRGGKVKLQSIVKPLSEFDHADKGDALYAMELALSLEKLTNEKLLNLHNVASKNGDVQLTDFVESEFLGEQVEAIKKISEFVAQLRRVGKGHGVWHFDQMLLNEEAAAA</sequence>
<dbReference type="GeneID" id="101510209"/>
<feature type="binding site" evidence="13">
    <location>
        <position position="133"/>
    </location>
    <ligand>
        <name>Fe cation</name>
        <dbReference type="ChEBI" id="CHEBI:24875"/>
        <label>1</label>
    </ligand>
</feature>
<evidence type="ECO:0000256" key="4">
    <source>
        <dbReference type="ARBA" id="ARBA00022528"/>
    </source>
</evidence>
<dbReference type="FunFam" id="1.20.1260.10:FF:000006">
    <property type="entry name" value="Ferritin"/>
    <property type="match status" value="1"/>
</dbReference>
<dbReference type="InterPro" id="IPR008331">
    <property type="entry name" value="Ferritin_DPS_dom"/>
</dbReference>
<gene>
    <name evidence="17" type="primary">FER1</name>
</gene>
<dbReference type="OrthoDB" id="186462at2759"/>
<evidence type="ECO:0000256" key="1">
    <source>
        <dbReference type="ARBA" id="ARBA00004229"/>
    </source>
</evidence>
<comment type="similarity">
    <text evidence="2 14">Belongs to the ferritin family.</text>
</comment>
<feature type="binding site" evidence="13">
    <location>
        <position position="216"/>
    </location>
    <ligand>
        <name>Fe cation</name>
        <dbReference type="ChEBI" id="CHEBI:24875"/>
        <label>1</label>
    </ligand>
</feature>
<keyword evidence="5" id="KW-0934">Plastid</keyword>
<dbReference type="CDD" id="cd01056">
    <property type="entry name" value="Euk_Ferritin"/>
    <property type="match status" value="1"/>
</dbReference>
<dbReference type="GO" id="GO:0008199">
    <property type="term" value="F:ferric iron binding"/>
    <property type="evidence" value="ECO:0007669"/>
    <property type="project" value="InterPro"/>
</dbReference>
<dbReference type="PROSITE" id="PS50905">
    <property type="entry name" value="FERRITIN_LIKE"/>
    <property type="match status" value="1"/>
</dbReference>
<organism evidence="16 17">
    <name type="scientific">Cicer arietinum</name>
    <name type="common">Chickpea</name>
    <name type="synonym">Garbanzo</name>
    <dbReference type="NCBI Taxonomy" id="3827"/>
    <lineage>
        <taxon>Eukaryota</taxon>
        <taxon>Viridiplantae</taxon>
        <taxon>Streptophyta</taxon>
        <taxon>Embryophyta</taxon>
        <taxon>Tracheophyta</taxon>
        <taxon>Spermatophyta</taxon>
        <taxon>Magnoliopsida</taxon>
        <taxon>eudicotyledons</taxon>
        <taxon>Gunneridae</taxon>
        <taxon>Pentapetalae</taxon>
        <taxon>rosids</taxon>
        <taxon>fabids</taxon>
        <taxon>Fabales</taxon>
        <taxon>Fabaceae</taxon>
        <taxon>Papilionoideae</taxon>
        <taxon>50 kb inversion clade</taxon>
        <taxon>NPAAA clade</taxon>
        <taxon>Hologalegina</taxon>
        <taxon>IRL clade</taxon>
        <taxon>Cicereae</taxon>
        <taxon>Cicer</taxon>
    </lineage>
</organism>
<comment type="function">
    <text evidence="10">Stores iron in a soluble, non-toxic, readily available form. Important for iron homeostasis. Has ferroxidase activity. Iron is taken up in the ferrous form and deposited as ferric hydroxides after oxidation.</text>
</comment>
<keyword evidence="8 14" id="KW-0560">Oxidoreductase</keyword>
<dbReference type="PANTHER" id="PTHR11431:SF75">
    <property type="entry name" value="FERRITIN"/>
    <property type="match status" value="1"/>
</dbReference>
<comment type="subunit">
    <text evidence="11">Oligomer of 24 subunits. There are two types of subunits: L (light) chain and H (heavy) chain. The major chain can be light or heavy, depending on the species and tissue type. The functional molecule forms a roughly spherical shell with a diameter of 12 nm and contains a central cavity into which the insoluble mineral iron core is deposited.</text>
</comment>
<evidence type="ECO:0000256" key="10">
    <source>
        <dbReference type="ARBA" id="ARBA00025111"/>
    </source>
</evidence>
<dbReference type="KEGG" id="cam:101510209"/>
<dbReference type="eggNOG" id="KOG2332">
    <property type="taxonomic scope" value="Eukaryota"/>
</dbReference>
<proteinExistence type="inferred from homology"/>
<feature type="binding site" evidence="13">
    <location>
        <position position="182"/>
    </location>
    <ligand>
        <name>Fe cation</name>
        <dbReference type="ChEBI" id="CHEBI:24875"/>
        <label>1</label>
    </ligand>
</feature>
<keyword evidence="4" id="KW-0150">Chloroplast</keyword>
<dbReference type="GO" id="GO:0006826">
    <property type="term" value="P:iron ion transport"/>
    <property type="evidence" value="ECO:0007669"/>
    <property type="project" value="InterPro"/>
</dbReference>
<evidence type="ECO:0000256" key="12">
    <source>
        <dbReference type="ARBA" id="ARBA00047990"/>
    </source>
</evidence>
<evidence type="ECO:0000256" key="13">
    <source>
        <dbReference type="PIRSR" id="PIRSR601519-1"/>
    </source>
</evidence>
<comment type="function">
    <text evidence="14">Stores iron in a soluble, non-toxic, readily available form. Important for iron homeostasis. Iron is taken up in the ferrous form and deposited as ferric hydroxides after oxidation.</text>
</comment>
<dbReference type="SUPFAM" id="SSF47240">
    <property type="entry name" value="Ferritin-like"/>
    <property type="match status" value="1"/>
</dbReference>
<evidence type="ECO:0000256" key="2">
    <source>
        <dbReference type="ARBA" id="ARBA00007513"/>
    </source>
</evidence>
<dbReference type="GO" id="GO:0006879">
    <property type="term" value="P:intracellular iron ion homeostasis"/>
    <property type="evidence" value="ECO:0007669"/>
    <property type="project" value="UniProtKB-KW"/>
</dbReference>
<dbReference type="InterPro" id="IPR001519">
    <property type="entry name" value="Ferritin"/>
</dbReference>
<dbReference type="GO" id="GO:0009507">
    <property type="term" value="C:chloroplast"/>
    <property type="evidence" value="ECO:0007669"/>
    <property type="project" value="UniProtKB-SubCell"/>
</dbReference>
<dbReference type="RefSeq" id="XP_004491012.1">
    <property type="nucleotide sequence ID" value="XM_004490955.3"/>
</dbReference>
<dbReference type="PROSITE" id="PS00204">
    <property type="entry name" value="FERRITIN_2"/>
    <property type="match status" value="1"/>
</dbReference>
<dbReference type="InterPro" id="IPR009040">
    <property type="entry name" value="Ferritin-like_diiron"/>
</dbReference>
<dbReference type="InterPro" id="IPR012347">
    <property type="entry name" value="Ferritin-like"/>
</dbReference>
<evidence type="ECO:0000313" key="17">
    <source>
        <dbReference type="RefSeq" id="XP_004491012.1"/>
    </source>
</evidence>
<dbReference type="PANTHER" id="PTHR11431">
    <property type="entry name" value="FERRITIN"/>
    <property type="match status" value="1"/>
</dbReference>